<dbReference type="EMBL" id="BSUZ01000001">
    <property type="protein sequence ID" value="GMA86271.1"/>
    <property type="molecule type" value="Genomic_DNA"/>
</dbReference>
<name>A0ABQ6JHN0_9ACTN</name>
<protein>
    <submittedName>
        <fullName evidence="1">Uncharacterized protein</fullName>
    </submittedName>
</protein>
<dbReference type="Proteomes" id="UP001157017">
    <property type="component" value="Unassembled WGS sequence"/>
</dbReference>
<evidence type="ECO:0000313" key="2">
    <source>
        <dbReference type="Proteomes" id="UP001157017"/>
    </source>
</evidence>
<accession>A0ABQ6JHN0</accession>
<keyword evidence="2" id="KW-1185">Reference proteome</keyword>
<proteinExistence type="predicted"/>
<sequence>MDGVVPRRPEVEVADVAAFFASVRRVCPASRVLRVDSAGCAAG</sequence>
<reference evidence="2" key="1">
    <citation type="journal article" date="2019" name="Int. J. Syst. Evol. Microbiol.">
        <title>The Global Catalogue of Microorganisms (GCM) 10K type strain sequencing project: providing services to taxonomists for standard genome sequencing and annotation.</title>
        <authorList>
            <consortium name="The Broad Institute Genomics Platform"/>
            <consortium name="The Broad Institute Genome Sequencing Center for Infectious Disease"/>
            <person name="Wu L."/>
            <person name="Ma J."/>
        </authorList>
    </citation>
    <scope>NUCLEOTIDE SEQUENCE [LARGE SCALE GENOMIC DNA]</scope>
    <source>
        <strain evidence="2">NBRC 108730</strain>
    </source>
</reference>
<gene>
    <name evidence="1" type="ORF">GCM10025868_15210</name>
</gene>
<organism evidence="1 2">
    <name type="scientific">Angustibacter aerolatus</name>
    <dbReference type="NCBI Taxonomy" id="1162965"/>
    <lineage>
        <taxon>Bacteria</taxon>
        <taxon>Bacillati</taxon>
        <taxon>Actinomycetota</taxon>
        <taxon>Actinomycetes</taxon>
        <taxon>Kineosporiales</taxon>
        <taxon>Kineosporiaceae</taxon>
    </lineage>
</organism>
<comment type="caution">
    <text evidence="1">The sequence shown here is derived from an EMBL/GenBank/DDBJ whole genome shotgun (WGS) entry which is preliminary data.</text>
</comment>
<evidence type="ECO:0000313" key="1">
    <source>
        <dbReference type="EMBL" id="GMA86271.1"/>
    </source>
</evidence>